<protein>
    <recommendedName>
        <fullName evidence="3">BACK domain-containing protein</fullName>
    </recommendedName>
</protein>
<sequence length="110" mass="12673">MSRSALKAILMCDTFGVSEGQLFLACKRWAQHECETSGREMSDENLRQTLGEDLVNLIRFPAMHMKEFSEYVASGTFLSQMETLNVFRFIAEGINMSSFNNRSRFNRGRF</sequence>
<name>A0A9D4F2F8_DREPO</name>
<reference evidence="1" key="1">
    <citation type="journal article" date="2019" name="bioRxiv">
        <title>The Genome of the Zebra Mussel, Dreissena polymorpha: A Resource for Invasive Species Research.</title>
        <authorList>
            <person name="McCartney M.A."/>
            <person name="Auch B."/>
            <person name="Kono T."/>
            <person name="Mallez S."/>
            <person name="Zhang Y."/>
            <person name="Obille A."/>
            <person name="Becker A."/>
            <person name="Abrahante J.E."/>
            <person name="Garbe J."/>
            <person name="Badalamenti J.P."/>
            <person name="Herman A."/>
            <person name="Mangelson H."/>
            <person name="Liachko I."/>
            <person name="Sullivan S."/>
            <person name="Sone E.D."/>
            <person name="Koren S."/>
            <person name="Silverstein K.A.T."/>
            <person name="Beckman K.B."/>
            <person name="Gohl D.M."/>
        </authorList>
    </citation>
    <scope>NUCLEOTIDE SEQUENCE</scope>
    <source>
        <strain evidence="1">Duluth1</strain>
        <tissue evidence="1">Whole animal</tissue>
    </source>
</reference>
<dbReference type="GO" id="GO:0022008">
    <property type="term" value="P:neurogenesis"/>
    <property type="evidence" value="ECO:0007669"/>
    <property type="project" value="TreeGrafter"/>
</dbReference>
<comment type="caution">
    <text evidence="1">The sequence shown here is derived from an EMBL/GenBank/DDBJ whole genome shotgun (WGS) entry which is preliminary data.</text>
</comment>
<reference evidence="1" key="2">
    <citation type="submission" date="2020-11" db="EMBL/GenBank/DDBJ databases">
        <authorList>
            <person name="McCartney M.A."/>
            <person name="Auch B."/>
            <person name="Kono T."/>
            <person name="Mallez S."/>
            <person name="Becker A."/>
            <person name="Gohl D.M."/>
            <person name="Silverstein K.A.T."/>
            <person name="Koren S."/>
            <person name="Bechman K.B."/>
            <person name="Herman A."/>
            <person name="Abrahante J.E."/>
            <person name="Garbe J."/>
        </authorList>
    </citation>
    <scope>NUCLEOTIDE SEQUENCE</scope>
    <source>
        <strain evidence="1">Duluth1</strain>
        <tissue evidence="1">Whole animal</tissue>
    </source>
</reference>
<dbReference type="GO" id="GO:0000932">
    <property type="term" value="C:P-body"/>
    <property type="evidence" value="ECO:0007669"/>
    <property type="project" value="TreeGrafter"/>
</dbReference>
<evidence type="ECO:0000313" key="1">
    <source>
        <dbReference type="EMBL" id="KAH3791125.1"/>
    </source>
</evidence>
<dbReference type="Gene3D" id="1.25.40.420">
    <property type="match status" value="1"/>
</dbReference>
<keyword evidence="2" id="KW-1185">Reference proteome</keyword>
<organism evidence="1 2">
    <name type="scientific">Dreissena polymorpha</name>
    <name type="common">Zebra mussel</name>
    <name type="synonym">Mytilus polymorpha</name>
    <dbReference type="NCBI Taxonomy" id="45954"/>
    <lineage>
        <taxon>Eukaryota</taxon>
        <taxon>Metazoa</taxon>
        <taxon>Spiralia</taxon>
        <taxon>Lophotrochozoa</taxon>
        <taxon>Mollusca</taxon>
        <taxon>Bivalvia</taxon>
        <taxon>Autobranchia</taxon>
        <taxon>Heteroconchia</taxon>
        <taxon>Euheterodonta</taxon>
        <taxon>Imparidentia</taxon>
        <taxon>Neoheterodontei</taxon>
        <taxon>Myida</taxon>
        <taxon>Dreissenoidea</taxon>
        <taxon>Dreissenidae</taxon>
        <taxon>Dreissena</taxon>
    </lineage>
</organism>
<accession>A0A9D4F2F8</accession>
<dbReference type="EMBL" id="JAIWYP010000007">
    <property type="protein sequence ID" value="KAH3791125.1"/>
    <property type="molecule type" value="Genomic_DNA"/>
</dbReference>
<evidence type="ECO:0000313" key="2">
    <source>
        <dbReference type="Proteomes" id="UP000828390"/>
    </source>
</evidence>
<dbReference type="PANTHER" id="PTHR45774:SF3">
    <property type="entry name" value="BTB (POZ) DOMAIN-CONTAINING 2B-RELATED"/>
    <property type="match status" value="1"/>
</dbReference>
<dbReference type="GO" id="GO:0005829">
    <property type="term" value="C:cytosol"/>
    <property type="evidence" value="ECO:0007669"/>
    <property type="project" value="TreeGrafter"/>
</dbReference>
<dbReference type="AlphaFoldDB" id="A0A9D4F2F8"/>
<proteinExistence type="predicted"/>
<gene>
    <name evidence="1" type="ORF">DPMN_144605</name>
</gene>
<dbReference type="PANTHER" id="PTHR45774">
    <property type="entry name" value="BTB/POZ DOMAIN-CONTAINING"/>
    <property type="match status" value="1"/>
</dbReference>
<evidence type="ECO:0008006" key="3">
    <source>
        <dbReference type="Google" id="ProtNLM"/>
    </source>
</evidence>
<dbReference type="Proteomes" id="UP000828390">
    <property type="component" value="Unassembled WGS sequence"/>
</dbReference>